<sequence length="120" mass="12431">MRHRNNSSATATAPTTSTDAAGMDNWNSPIPYLFGGLALMLGLIAMALIILACSYRKPSFSSATTSGGAADDDPGHRKSSAKQVDVVVDSEPNTVVILAGQANPTHLANPVSSTQHVQPV</sequence>
<accession>A0ABM4A738</accession>
<keyword evidence="5" id="KW-0029">Amino-acid transport</keyword>
<dbReference type="RefSeq" id="XP_060672543.1">
    <property type="nucleotide sequence ID" value="XM_060816560.1"/>
</dbReference>
<evidence type="ECO:0000256" key="7">
    <source>
        <dbReference type="ARBA" id="ARBA00023136"/>
    </source>
</evidence>
<comment type="similarity">
    <text evidence="2">Belongs to the GLUTAMINE DUMPER 1 (TC 9.B.60) family.</text>
</comment>
<protein>
    <submittedName>
        <fullName evidence="11">Protein GLUTAMINE DUMPER 5-like</fullName>
    </submittedName>
</protein>
<evidence type="ECO:0000256" key="5">
    <source>
        <dbReference type="ARBA" id="ARBA00022970"/>
    </source>
</evidence>
<evidence type="ECO:0000256" key="1">
    <source>
        <dbReference type="ARBA" id="ARBA00004167"/>
    </source>
</evidence>
<evidence type="ECO:0000256" key="2">
    <source>
        <dbReference type="ARBA" id="ARBA00009977"/>
    </source>
</evidence>
<evidence type="ECO:0000256" key="8">
    <source>
        <dbReference type="SAM" id="MobiDB-lite"/>
    </source>
</evidence>
<evidence type="ECO:0000313" key="11">
    <source>
        <dbReference type="RefSeq" id="XP_060672543.1"/>
    </source>
</evidence>
<comment type="subcellular location">
    <subcellularLocation>
        <location evidence="1">Membrane</location>
        <topology evidence="1">Single-pass membrane protein</topology>
    </subcellularLocation>
</comment>
<evidence type="ECO:0000256" key="3">
    <source>
        <dbReference type="ARBA" id="ARBA00022448"/>
    </source>
</evidence>
<evidence type="ECO:0000313" key="10">
    <source>
        <dbReference type="Proteomes" id="UP001652623"/>
    </source>
</evidence>
<proteinExistence type="inferred from homology"/>
<reference evidence="11" key="1">
    <citation type="submission" date="2025-08" db="UniProtKB">
        <authorList>
            <consortium name="RefSeq"/>
        </authorList>
    </citation>
    <scope>IDENTIFICATION</scope>
    <source>
        <tissue evidence="11">Seedling</tissue>
    </source>
</reference>
<keyword evidence="3" id="KW-0813">Transport</keyword>
<feature type="transmembrane region" description="Helical" evidence="9">
    <location>
        <begin position="32"/>
        <end position="53"/>
    </location>
</feature>
<evidence type="ECO:0000256" key="6">
    <source>
        <dbReference type="ARBA" id="ARBA00022989"/>
    </source>
</evidence>
<gene>
    <name evidence="11" type="primary">LOC132803455</name>
</gene>
<keyword evidence="10" id="KW-1185">Reference proteome</keyword>
<dbReference type="GeneID" id="132803455"/>
<evidence type="ECO:0000256" key="4">
    <source>
        <dbReference type="ARBA" id="ARBA00022692"/>
    </source>
</evidence>
<dbReference type="PANTHER" id="PTHR33228">
    <property type="entry name" value="PROTEIN GLUTAMINE DUMPER 4-RELATED"/>
    <property type="match status" value="1"/>
</dbReference>
<dbReference type="InterPro" id="IPR040359">
    <property type="entry name" value="GDU"/>
</dbReference>
<dbReference type="Proteomes" id="UP001652623">
    <property type="component" value="Chromosome 4"/>
</dbReference>
<feature type="region of interest" description="Disordered" evidence="8">
    <location>
        <begin position="59"/>
        <end position="83"/>
    </location>
</feature>
<organism evidence="10 11">
    <name type="scientific">Ziziphus jujuba</name>
    <name type="common">Chinese jujube</name>
    <name type="synonym">Ziziphus sativa</name>
    <dbReference type="NCBI Taxonomy" id="326968"/>
    <lineage>
        <taxon>Eukaryota</taxon>
        <taxon>Viridiplantae</taxon>
        <taxon>Streptophyta</taxon>
        <taxon>Embryophyta</taxon>
        <taxon>Tracheophyta</taxon>
        <taxon>Spermatophyta</taxon>
        <taxon>Magnoliopsida</taxon>
        <taxon>eudicotyledons</taxon>
        <taxon>Gunneridae</taxon>
        <taxon>Pentapetalae</taxon>
        <taxon>rosids</taxon>
        <taxon>fabids</taxon>
        <taxon>Rosales</taxon>
        <taxon>Rhamnaceae</taxon>
        <taxon>Paliureae</taxon>
        <taxon>Ziziphus</taxon>
    </lineage>
</organism>
<evidence type="ECO:0000256" key="9">
    <source>
        <dbReference type="SAM" id="Phobius"/>
    </source>
</evidence>
<keyword evidence="4 9" id="KW-0812">Transmembrane</keyword>
<feature type="compositionally biased region" description="Low complexity" evidence="8">
    <location>
        <begin position="7"/>
        <end position="21"/>
    </location>
</feature>
<name>A0ABM4A738_ZIZJJ</name>
<dbReference type="PANTHER" id="PTHR33228:SF76">
    <property type="entry name" value="PROTEIN GLUTAMINE DUMPER 7"/>
    <property type="match status" value="1"/>
</dbReference>
<keyword evidence="7 9" id="KW-0472">Membrane</keyword>
<keyword evidence="6 9" id="KW-1133">Transmembrane helix</keyword>
<feature type="region of interest" description="Disordered" evidence="8">
    <location>
        <begin position="1"/>
        <end position="25"/>
    </location>
</feature>